<accession>A0ABP8MRD7</accession>
<dbReference type="CDD" id="cd03809">
    <property type="entry name" value="GT4_MtfB-like"/>
    <property type="match status" value="1"/>
</dbReference>
<feature type="domain" description="Glycosyltransferase subfamily 4-like N-terminal" evidence="3">
    <location>
        <begin position="36"/>
        <end position="171"/>
    </location>
</feature>
<protein>
    <submittedName>
        <fullName evidence="4">Glycosyltransferase family 1 protein</fullName>
    </submittedName>
</protein>
<sequence>MKIAVNTRLLLKGKLEGIGWFSYQTLKILAARHPEHEFIFIFDRPYSDEFIFGKNVTPVVIGPPARHPVLFYLWLDWSVSYVLRKYKADVFLSPDGFASMTTKVPTCLVIHDLAFEHFPDHQKKSHSIYFRHFTPKFARKAKRIVTVSEFSKQDIASRYHINPDKIAVSNNAAHDAYHPVSWQEREQIKQQYAQGCEYFLFTGALHPRKNVVNLLKAFIRFKKRNGSNMKLVIVGRLAWNYAEVADMKEHMPFKEDVVWPGYLEIDELARVTAGAYALVYASLFEGFGIPIVEAFQCGVPAIVSNTSSMPEVAGAAALIADPNDYHDIAEKMSMLYRDEQLREQLVSKTKEEAARYTWEKAADVLWENILLCRNQ</sequence>
<evidence type="ECO:0000259" key="3">
    <source>
        <dbReference type="Pfam" id="PF13439"/>
    </source>
</evidence>
<dbReference type="Proteomes" id="UP001501410">
    <property type="component" value="Unassembled WGS sequence"/>
</dbReference>
<dbReference type="Pfam" id="PF13439">
    <property type="entry name" value="Glyco_transf_4"/>
    <property type="match status" value="1"/>
</dbReference>
<dbReference type="SUPFAM" id="SSF53756">
    <property type="entry name" value="UDP-Glycosyltransferase/glycogen phosphorylase"/>
    <property type="match status" value="1"/>
</dbReference>
<dbReference type="Gene3D" id="3.40.50.2000">
    <property type="entry name" value="Glycogen Phosphorylase B"/>
    <property type="match status" value="2"/>
</dbReference>
<organism evidence="4 5">
    <name type="scientific">Rurimicrobium arvi</name>
    <dbReference type="NCBI Taxonomy" id="2049916"/>
    <lineage>
        <taxon>Bacteria</taxon>
        <taxon>Pseudomonadati</taxon>
        <taxon>Bacteroidota</taxon>
        <taxon>Chitinophagia</taxon>
        <taxon>Chitinophagales</taxon>
        <taxon>Chitinophagaceae</taxon>
        <taxon>Rurimicrobium</taxon>
    </lineage>
</organism>
<evidence type="ECO:0000313" key="5">
    <source>
        <dbReference type="Proteomes" id="UP001501410"/>
    </source>
</evidence>
<evidence type="ECO:0000259" key="2">
    <source>
        <dbReference type="Pfam" id="PF00534"/>
    </source>
</evidence>
<comment type="caution">
    <text evidence="4">The sequence shown here is derived from an EMBL/GenBank/DDBJ whole genome shotgun (WGS) entry which is preliminary data.</text>
</comment>
<evidence type="ECO:0000313" key="4">
    <source>
        <dbReference type="EMBL" id="GAA4454674.1"/>
    </source>
</evidence>
<dbReference type="EMBL" id="BAABEZ010000022">
    <property type="protein sequence ID" value="GAA4454674.1"/>
    <property type="molecule type" value="Genomic_DNA"/>
</dbReference>
<dbReference type="Pfam" id="PF00534">
    <property type="entry name" value="Glycos_transf_1"/>
    <property type="match status" value="1"/>
</dbReference>
<feature type="domain" description="Glycosyl transferase family 1" evidence="2">
    <location>
        <begin position="190"/>
        <end position="351"/>
    </location>
</feature>
<dbReference type="InterPro" id="IPR028098">
    <property type="entry name" value="Glyco_trans_4-like_N"/>
</dbReference>
<dbReference type="PANTHER" id="PTHR46401:SF2">
    <property type="entry name" value="GLYCOSYLTRANSFERASE WBBK-RELATED"/>
    <property type="match status" value="1"/>
</dbReference>
<dbReference type="PANTHER" id="PTHR46401">
    <property type="entry name" value="GLYCOSYLTRANSFERASE WBBK-RELATED"/>
    <property type="match status" value="1"/>
</dbReference>
<gene>
    <name evidence="4" type="ORF">GCM10023092_17050</name>
</gene>
<keyword evidence="5" id="KW-1185">Reference proteome</keyword>
<name>A0ABP8MRD7_9BACT</name>
<evidence type="ECO:0000256" key="1">
    <source>
        <dbReference type="ARBA" id="ARBA00022679"/>
    </source>
</evidence>
<dbReference type="RefSeq" id="WP_344825415.1">
    <property type="nucleotide sequence ID" value="NZ_BAABEZ010000022.1"/>
</dbReference>
<dbReference type="InterPro" id="IPR001296">
    <property type="entry name" value="Glyco_trans_1"/>
</dbReference>
<keyword evidence="1" id="KW-0808">Transferase</keyword>
<reference evidence="5" key="1">
    <citation type="journal article" date="2019" name="Int. J. Syst. Evol. Microbiol.">
        <title>The Global Catalogue of Microorganisms (GCM) 10K type strain sequencing project: providing services to taxonomists for standard genome sequencing and annotation.</title>
        <authorList>
            <consortium name="The Broad Institute Genomics Platform"/>
            <consortium name="The Broad Institute Genome Sequencing Center for Infectious Disease"/>
            <person name="Wu L."/>
            <person name="Ma J."/>
        </authorList>
    </citation>
    <scope>NUCLEOTIDE SEQUENCE [LARGE SCALE GENOMIC DNA]</scope>
    <source>
        <strain evidence="5">JCM 31921</strain>
    </source>
</reference>
<proteinExistence type="predicted"/>